<comment type="caution">
    <text evidence="2">The sequence shown here is derived from an EMBL/GenBank/DDBJ whole genome shotgun (WGS) entry which is preliminary data.</text>
</comment>
<reference evidence="2" key="1">
    <citation type="submission" date="2013-08" db="EMBL/GenBank/DDBJ databases">
        <authorList>
            <person name="Mendez C."/>
            <person name="Richter M."/>
            <person name="Ferrer M."/>
            <person name="Sanchez J."/>
        </authorList>
    </citation>
    <scope>NUCLEOTIDE SEQUENCE</scope>
</reference>
<dbReference type="AlphaFoldDB" id="T0Z210"/>
<keyword evidence="2" id="KW-0808">Transferase</keyword>
<name>T0Z210_9ZZZZ</name>
<reference evidence="2" key="2">
    <citation type="journal article" date="2014" name="ISME J.">
        <title>Microbial stratification in low pH oxic and suboxic macroscopic growths along an acid mine drainage.</title>
        <authorList>
            <person name="Mendez-Garcia C."/>
            <person name="Mesa V."/>
            <person name="Sprenger R.R."/>
            <person name="Richter M."/>
            <person name="Diez M.S."/>
            <person name="Solano J."/>
            <person name="Bargiela R."/>
            <person name="Golyshina O.V."/>
            <person name="Manteca A."/>
            <person name="Ramos J.L."/>
            <person name="Gallego J.R."/>
            <person name="Llorente I."/>
            <person name="Martins Dos Santos V.A."/>
            <person name="Jensen O.N."/>
            <person name="Pelaez A.I."/>
            <person name="Sanchez J."/>
            <person name="Ferrer M."/>
        </authorList>
    </citation>
    <scope>NUCLEOTIDE SEQUENCE</scope>
</reference>
<dbReference type="InterPro" id="IPR004475">
    <property type="entry name" value="PolC_DP2"/>
</dbReference>
<accession>T0Z210</accession>
<dbReference type="EMBL" id="AUZZ01008327">
    <property type="protein sequence ID" value="EQD38282.1"/>
    <property type="molecule type" value="Genomic_DNA"/>
</dbReference>
<gene>
    <name evidence="2" type="ORF">B2A_11528</name>
</gene>
<organism evidence="2">
    <name type="scientific">mine drainage metagenome</name>
    <dbReference type="NCBI Taxonomy" id="410659"/>
    <lineage>
        <taxon>unclassified sequences</taxon>
        <taxon>metagenomes</taxon>
        <taxon>ecological metagenomes</taxon>
    </lineage>
</organism>
<dbReference type="InterPro" id="IPR016033">
    <property type="entry name" value="PolC_DP2_N"/>
</dbReference>
<proteinExistence type="predicted"/>
<dbReference type="GO" id="GO:0003887">
    <property type="term" value="F:DNA-directed DNA polymerase activity"/>
    <property type="evidence" value="ECO:0007669"/>
    <property type="project" value="UniProtKB-EC"/>
</dbReference>
<feature type="non-terminal residue" evidence="2">
    <location>
        <position position="234"/>
    </location>
</feature>
<dbReference type="PANTHER" id="PTHR42210">
    <property type="entry name" value="DNA POLYMERASE II LARGE SUBUNIT"/>
    <property type="match status" value="1"/>
</dbReference>
<dbReference type="Pfam" id="PF03833">
    <property type="entry name" value="PolC_DP2_N"/>
    <property type="match status" value="1"/>
</dbReference>
<evidence type="ECO:0000259" key="1">
    <source>
        <dbReference type="Pfam" id="PF03833"/>
    </source>
</evidence>
<evidence type="ECO:0000313" key="2">
    <source>
        <dbReference type="EMBL" id="EQD38282.1"/>
    </source>
</evidence>
<sequence length="234" mass="26242">MINMDIDSYFNKIQEEFNTAYAVASDARSKGYDPKPYVEIRPAPDLASRVEGLINVEGLADIIRAVEKGQSRNKLAFDVAKEICTNDRFSNYEELKRIELAVRVGVAVLTEGILVAPTEGINSFAKYKNRDGTDYLCVCYAGPIRGAGGTSAALSVALADHCRRIFNISDYKPTEDEIERYMEEIELYHDRIARLQYKPPEQDIREILRNCPVCIDGMPPGTLEVGVHANMKRT</sequence>
<dbReference type="EC" id="2.7.7.7" evidence="2"/>
<dbReference type="PANTHER" id="PTHR42210:SF1">
    <property type="entry name" value="DNA POLYMERASE II LARGE SUBUNIT"/>
    <property type="match status" value="1"/>
</dbReference>
<protein>
    <submittedName>
        <fullName evidence="2">Protein containing DNA polymerase II large subunit DP2</fullName>
        <ecNumber evidence="2">2.7.7.7</ecNumber>
    </submittedName>
</protein>
<dbReference type="GO" id="GO:0006260">
    <property type="term" value="P:DNA replication"/>
    <property type="evidence" value="ECO:0007669"/>
    <property type="project" value="InterPro"/>
</dbReference>
<dbReference type="GO" id="GO:0003677">
    <property type="term" value="F:DNA binding"/>
    <property type="evidence" value="ECO:0007669"/>
    <property type="project" value="InterPro"/>
</dbReference>
<keyword evidence="2" id="KW-0548">Nucleotidyltransferase</keyword>
<feature type="domain" description="DNA polymerase II large subunit DP2 N-terminal" evidence="1">
    <location>
        <begin position="8"/>
        <end position="233"/>
    </location>
</feature>